<comment type="catalytic activity">
    <reaction evidence="12">
        <text>Preferential cleavage: (Ac)2-L-Lys-D-Ala-|-D-Ala. Also transpeptidation of peptidyl-alanyl moieties that are N-acyl substituents of D-alanine.</text>
        <dbReference type="EC" id="3.4.16.4"/>
    </reaction>
</comment>
<dbReference type="Pfam" id="PF00912">
    <property type="entry name" value="Transgly"/>
    <property type="match status" value="1"/>
</dbReference>
<feature type="transmembrane region" description="Helical" evidence="15">
    <location>
        <begin position="12"/>
        <end position="34"/>
    </location>
</feature>
<proteinExistence type="inferred from homology"/>
<gene>
    <name evidence="17" type="ORF">BKA15_001617</name>
</gene>
<evidence type="ECO:0000256" key="1">
    <source>
        <dbReference type="ARBA" id="ARBA00007090"/>
    </source>
</evidence>
<evidence type="ECO:0000256" key="14">
    <source>
        <dbReference type="SAM" id="MobiDB-lite"/>
    </source>
</evidence>
<evidence type="ECO:0000256" key="9">
    <source>
        <dbReference type="ARBA" id="ARBA00022984"/>
    </source>
</evidence>
<keyword evidence="10" id="KW-0511">Multifunctional enzyme</keyword>
<keyword evidence="15" id="KW-0812">Transmembrane</keyword>
<accession>A0A7Y9LAZ4</accession>
<dbReference type="PANTHER" id="PTHR32282">
    <property type="entry name" value="BINDING PROTEIN TRANSPEPTIDASE, PUTATIVE-RELATED"/>
    <property type="match status" value="1"/>
</dbReference>
<dbReference type="Proteomes" id="UP000569914">
    <property type="component" value="Unassembled WGS sequence"/>
</dbReference>
<dbReference type="PROSITE" id="PS51178">
    <property type="entry name" value="PASTA"/>
    <property type="match status" value="1"/>
</dbReference>
<keyword evidence="6" id="KW-0808">Transferase</keyword>
<dbReference type="EMBL" id="JACCBU010000001">
    <property type="protein sequence ID" value="NYE70288.1"/>
    <property type="molecule type" value="Genomic_DNA"/>
</dbReference>
<evidence type="ECO:0000256" key="5">
    <source>
        <dbReference type="ARBA" id="ARBA00022676"/>
    </source>
</evidence>
<keyword evidence="8" id="KW-0133">Cell shape</keyword>
<dbReference type="SUPFAM" id="SSF53955">
    <property type="entry name" value="Lysozyme-like"/>
    <property type="match status" value="1"/>
</dbReference>
<evidence type="ECO:0000256" key="6">
    <source>
        <dbReference type="ARBA" id="ARBA00022679"/>
    </source>
</evidence>
<dbReference type="AlphaFoldDB" id="A0A7Y9LAZ4"/>
<dbReference type="InterPro" id="IPR001460">
    <property type="entry name" value="PCN-bd_Tpept"/>
</dbReference>
<dbReference type="GO" id="GO:0008658">
    <property type="term" value="F:penicillin binding"/>
    <property type="evidence" value="ECO:0007669"/>
    <property type="project" value="InterPro"/>
</dbReference>
<comment type="similarity">
    <text evidence="1">In the C-terminal section; belongs to the transpeptidase family.</text>
</comment>
<organism evidence="17 18">
    <name type="scientific">Microlunatus parietis</name>
    <dbReference type="NCBI Taxonomy" id="682979"/>
    <lineage>
        <taxon>Bacteria</taxon>
        <taxon>Bacillati</taxon>
        <taxon>Actinomycetota</taxon>
        <taxon>Actinomycetes</taxon>
        <taxon>Propionibacteriales</taxon>
        <taxon>Propionibacteriaceae</taxon>
        <taxon>Microlunatus</taxon>
    </lineage>
</organism>
<keyword evidence="4" id="KW-0645">Protease</keyword>
<dbReference type="CDD" id="cd06577">
    <property type="entry name" value="PASTA_pknB"/>
    <property type="match status" value="1"/>
</dbReference>
<dbReference type="RefSeq" id="WP_179749626.1">
    <property type="nucleotide sequence ID" value="NZ_JACCBU010000001.1"/>
</dbReference>
<evidence type="ECO:0000256" key="15">
    <source>
        <dbReference type="SAM" id="Phobius"/>
    </source>
</evidence>
<dbReference type="Gene3D" id="3.40.710.10">
    <property type="entry name" value="DD-peptidase/beta-lactamase superfamily"/>
    <property type="match status" value="1"/>
</dbReference>
<evidence type="ECO:0000256" key="4">
    <source>
        <dbReference type="ARBA" id="ARBA00022670"/>
    </source>
</evidence>
<dbReference type="InterPro" id="IPR036950">
    <property type="entry name" value="PBP_transglycosylase"/>
</dbReference>
<evidence type="ECO:0000256" key="7">
    <source>
        <dbReference type="ARBA" id="ARBA00022801"/>
    </source>
</evidence>
<dbReference type="InterPro" id="IPR005543">
    <property type="entry name" value="PASTA_dom"/>
</dbReference>
<reference evidence="17 18" key="1">
    <citation type="submission" date="2020-07" db="EMBL/GenBank/DDBJ databases">
        <title>Sequencing the genomes of 1000 actinobacteria strains.</title>
        <authorList>
            <person name="Klenk H.-P."/>
        </authorList>
    </citation>
    <scope>NUCLEOTIDE SEQUENCE [LARGE SCALE GENOMIC DNA]</scope>
    <source>
        <strain evidence="17 18">DSM 22083</strain>
    </source>
</reference>
<evidence type="ECO:0000256" key="13">
    <source>
        <dbReference type="ARBA" id="ARBA00049902"/>
    </source>
</evidence>
<name>A0A7Y9LAZ4_9ACTN</name>
<evidence type="ECO:0000256" key="8">
    <source>
        <dbReference type="ARBA" id="ARBA00022960"/>
    </source>
</evidence>
<dbReference type="Pfam" id="PF03793">
    <property type="entry name" value="PASTA"/>
    <property type="match status" value="1"/>
</dbReference>
<evidence type="ECO:0000256" key="2">
    <source>
        <dbReference type="ARBA" id="ARBA00007739"/>
    </source>
</evidence>
<dbReference type="GO" id="GO:0009002">
    <property type="term" value="F:serine-type D-Ala-D-Ala carboxypeptidase activity"/>
    <property type="evidence" value="ECO:0007669"/>
    <property type="project" value="UniProtKB-EC"/>
</dbReference>
<dbReference type="GO" id="GO:0071555">
    <property type="term" value="P:cell wall organization"/>
    <property type="evidence" value="ECO:0007669"/>
    <property type="project" value="UniProtKB-KW"/>
</dbReference>
<keyword evidence="18" id="KW-1185">Reference proteome</keyword>
<dbReference type="InterPro" id="IPR012338">
    <property type="entry name" value="Beta-lactam/transpept-like"/>
</dbReference>
<dbReference type="Pfam" id="PF00905">
    <property type="entry name" value="Transpeptidase"/>
    <property type="match status" value="1"/>
</dbReference>
<dbReference type="FunFam" id="1.10.3810.10:FF:000001">
    <property type="entry name" value="Penicillin-binding protein 1A"/>
    <property type="match status" value="1"/>
</dbReference>
<comment type="similarity">
    <text evidence="2">In the N-terminal section; belongs to the glycosyltransferase 51 family.</text>
</comment>
<dbReference type="GO" id="GO:0009252">
    <property type="term" value="P:peptidoglycan biosynthetic process"/>
    <property type="evidence" value="ECO:0007669"/>
    <property type="project" value="UniProtKB-KW"/>
</dbReference>
<dbReference type="InterPro" id="IPR001264">
    <property type="entry name" value="Glyco_trans_51"/>
</dbReference>
<keyword evidence="11" id="KW-0961">Cell wall biogenesis/degradation</keyword>
<dbReference type="GO" id="GO:0006508">
    <property type="term" value="P:proteolysis"/>
    <property type="evidence" value="ECO:0007669"/>
    <property type="project" value="UniProtKB-KW"/>
</dbReference>
<comment type="catalytic activity">
    <reaction evidence="13">
        <text>[GlcNAc-(1-&gt;4)-Mur2Ac(oyl-L-Ala-gamma-D-Glu-L-Lys-D-Ala-D-Ala)](n)-di-trans,octa-cis-undecaprenyl diphosphate + beta-D-GlcNAc-(1-&gt;4)-Mur2Ac(oyl-L-Ala-gamma-D-Glu-L-Lys-D-Ala-D-Ala)-di-trans,octa-cis-undecaprenyl diphosphate = [GlcNAc-(1-&gt;4)-Mur2Ac(oyl-L-Ala-gamma-D-Glu-L-Lys-D-Ala-D-Ala)](n+1)-di-trans,octa-cis-undecaprenyl diphosphate + di-trans,octa-cis-undecaprenyl diphosphate + H(+)</text>
        <dbReference type="Rhea" id="RHEA:23708"/>
        <dbReference type="Rhea" id="RHEA-COMP:9602"/>
        <dbReference type="Rhea" id="RHEA-COMP:9603"/>
        <dbReference type="ChEBI" id="CHEBI:15378"/>
        <dbReference type="ChEBI" id="CHEBI:58405"/>
        <dbReference type="ChEBI" id="CHEBI:60033"/>
        <dbReference type="ChEBI" id="CHEBI:78435"/>
        <dbReference type="EC" id="2.4.99.28"/>
    </reaction>
</comment>
<keyword evidence="3 17" id="KW-0121">Carboxypeptidase</keyword>
<evidence type="ECO:0000256" key="12">
    <source>
        <dbReference type="ARBA" id="ARBA00034000"/>
    </source>
</evidence>
<dbReference type="SMART" id="SM00740">
    <property type="entry name" value="PASTA"/>
    <property type="match status" value="1"/>
</dbReference>
<dbReference type="PANTHER" id="PTHR32282:SF33">
    <property type="entry name" value="PEPTIDOGLYCAN GLYCOSYLTRANSFERASE"/>
    <property type="match status" value="1"/>
</dbReference>
<evidence type="ECO:0000259" key="16">
    <source>
        <dbReference type="PROSITE" id="PS51178"/>
    </source>
</evidence>
<keyword evidence="9" id="KW-0573">Peptidoglycan synthesis</keyword>
<evidence type="ECO:0000256" key="11">
    <source>
        <dbReference type="ARBA" id="ARBA00023316"/>
    </source>
</evidence>
<comment type="caution">
    <text evidence="17">The sequence shown here is derived from an EMBL/GenBank/DDBJ whole genome shotgun (WGS) entry which is preliminary data.</text>
</comment>
<dbReference type="GO" id="GO:0008360">
    <property type="term" value="P:regulation of cell shape"/>
    <property type="evidence" value="ECO:0007669"/>
    <property type="project" value="UniProtKB-KW"/>
</dbReference>
<dbReference type="Gene3D" id="1.10.3810.10">
    <property type="entry name" value="Biosynthetic peptidoglycan transglycosylase-like"/>
    <property type="match status" value="1"/>
</dbReference>
<evidence type="ECO:0000313" key="17">
    <source>
        <dbReference type="EMBL" id="NYE70288.1"/>
    </source>
</evidence>
<dbReference type="GO" id="GO:0008955">
    <property type="term" value="F:peptidoglycan glycosyltransferase activity"/>
    <property type="evidence" value="ECO:0007669"/>
    <property type="project" value="UniProtKB-EC"/>
</dbReference>
<feature type="region of interest" description="Disordered" evidence="14">
    <location>
        <begin position="596"/>
        <end position="617"/>
    </location>
</feature>
<evidence type="ECO:0000256" key="10">
    <source>
        <dbReference type="ARBA" id="ARBA00023268"/>
    </source>
</evidence>
<keyword evidence="5" id="KW-0328">Glycosyltransferase</keyword>
<sequence>MPVSPMRIVKIVSSFLMFAVVSVVAGVLVAGLFVPLAGLSGATGQAAAGQLDDLPAELETPPQAERSTVLLGNGDVLTYFYDQNRIYTELDDIAPEMITALLAIEDHRFYEHGALDLTGTLRALLRNSSGGDTQGGSSISQQYVKMVLLEACDLDQQCIAEVIRSDGPEGYQRKIKELRYALALEQKFSKDEILERYLNIAYFGNGAYGVEAAASYYFSTTAAKLTLPQAAMLAGLVRDPNQLNPVKSTDAALQRRDVVINRMAELAMITPAAAEKAKRHGYDRRDVRPVRNGCVDSDYPFVCDYVRRTLLQLPSLGATPEEREQTLNRGGLTIKTAIDPDTQDLAQRQLEKVVGPKDSVIATMNMIQPGTGLILAMAQSRPVMGDDPKQGETYYNYSATPAMGGAEGFQAGSTFKAFTAAAALQRGIPLSKTYDAKSRMDFTGSRFDSCSGPVTTGRFPVKNSTAAAGVMDMRRAAEQSTNTYFVQLALDVGMCDIVELTEKLGMESSTKDLPISAYDTMPSFTLGTAEVAPMKLAEAYATFAARGVHCDPIVLREVTTAGGKDLAVPDGNCRRVIPAEVADAMNELLSGVMSDGTGRPARLDGGRPQAGKTGTTDDNYTVSFAGYTPEAAGVAMIAIDNRKVPFRKGSKPYRSKGVLGYETDTGVVLEGSGGGDAGSLIWKPTMERYLDGKPETDFVAPPRDLEAGALVELPDISGLSIAAAVERLEEAGFTVRQVRRHSETVPAGEVIGFSKTGGQARAFSTIDLYVSDGPEPAEPQGDR</sequence>
<dbReference type="Gene3D" id="3.30.10.20">
    <property type="match status" value="1"/>
</dbReference>
<dbReference type="InterPro" id="IPR050396">
    <property type="entry name" value="Glycosyltr_51/Transpeptidase"/>
</dbReference>
<dbReference type="GO" id="GO:0030288">
    <property type="term" value="C:outer membrane-bounded periplasmic space"/>
    <property type="evidence" value="ECO:0007669"/>
    <property type="project" value="TreeGrafter"/>
</dbReference>
<keyword evidence="15" id="KW-1133">Transmembrane helix</keyword>
<keyword evidence="7" id="KW-0378">Hydrolase</keyword>
<evidence type="ECO:0000313" key="18">
    <source>
        <dbReference type="Proteomes" id="UP000569914"/>
    </source>
</evidence>
<dbReference type="SUPFAM" id="SSF56601">
    <property type="entry name" value="beta-lactamase/transpeptidase-like"/>
    <property type="match status" value="1"/>
</dbReference>
<keyword evidence="15" id="KW-0472">Membrane</keyword>
<protein>
    <submittedName>
        <fullName evidence="17">Membrane peptidoglycan carboxypeptidase</fullName>
    </submittedName>
</protein>
<feature type="domain" description="PASTA" evidence="16">
    <location>
        <begin position="708"/>
        <end position="772"/>
    </location>
</feature>
<evidence type="ECO:0000256" key="3">
    <source>
        <dbReference type="ARBA" id="ARBA00022645"/>
    </source>
</evidence>
<dbReference type="InterPro" id="IPR023346">
    <property type="entry name" value="Lysozyme-like_dom_sf"/>
</dbReference>